<dbReference type="Pfam" id="PF00656">
    <property type="entry name" value="Peptidase_C14"/>
    <property type="match status" value="1"/>
</dbReference>
<keyword evidence="2" id="KW-0472">Membrane</keyword>
<dbReference type="InterPro" id="IPR011600">
    <property type="entry name" value="Pept_C14_caspase"/>
</dbReference>
<sequence>MSATARVPDDPRRPAHRVDASRVWALLIGINVYYSSSDCSPLRGCVNDVQTMVEFLVHDLGMSEGHIKCLLSSSSDIQNPFTGTEERRVDVDSPIHKHIIDTLLSLSTKPEIQYGDNIIIYFAGHGSSYKCSDYYLEGGTSGEGYIDALCPMDRTSSSSTDYSILDISDREINTILTELSLEKGPHITFILDCCYSAGNTRGPTNVQHGAVPLPPSQTKNMLEEAHTRLRDLPKYHSVFDVGWKPDVSSHVALAACKDYQTADEGPGTDDRWSGMFMQVLIEALKSDNLNEESTYADLICALKMPRKTTQTPVVSGNARARLWYQGEVQQSARNNYRGLLWVYGCIALFMLFSLLGGLP</sequence>
<organism evidence="4 5">
    <name type="scientific">Armillaria gallica</name>
    <name type="common">Bulbous honey fungus</name>
    <name type="synonym">Armillaria bulbosa</name>
    <dbReference type="NCBI Taxonomy" id="47427"/>
    <lineage>
        <taxon>Eukaryota</taxon>
        <taxon>Fungi</taxon>
        <taxon>Dikarya</taxon>
        <taxon>Basidiomycota</taxon>
        <taxon>Agaricomycotina</taxon>
        <taxon>Agaricomycetes</taxon>
        <taxon>Agaricomycetidae</taxon>
        <taxon>Agaricales</taxon>
        <taxon>Marasmiineae</taxon>
        <taxon>Physalacriaceae</taxon>
        <taxon>Armillaria</taxon>
    </lineage>
</organism>
<dbReference type="EMBL" id="KZ293768">
    <property type="protein sequence ID" value="PBK79614.1"/>
    <property type="molecule type" value="Genomic_DNA"/>
</dbReference>
<evidence type="ECO:0000313" key="4">
    <source>
        <dbReference type="EMBL" id="PBK79614.1"/>
    </source>
</evidence>
<dbReference type="Proteomes" id="UP000217790">
    <property type="component" value="Unassembled WGS sequence"/>
</dbReference>
<evidence type="ECO:0000313" key="5">
    <source>
        <dbReference type="Proteomes" id="UP000217790"/>
    </source>
</evidence>
<protein>
    <recommendedName>
        <fullName evidence="3">Peptidase C14 caspase domain-containing protein</fullName>
    </recommendedName>
</protein>
<dbReference type="AlphaFoldDB" id="A0A2H3CE56"/>
<comment type="similarity">
    <text evidence="1">Belongs to the peptidase C14B family.</text>
</comment>
<dbReference type="STRING" id="47427.A0A2H3CE56"/>
<dbReference type="InParanoid" id="A0A2H3CE56"/>
<evidence type="ECO:0000256" key="1">
    <source>
        <dbReference type="ARBA" id="ARBA00009005"/>
    </source>
</evidence>
<dbReference type="OrthoDB" id="3223806at2759"/>
<name>A0A2H3CE56_ARMGA</name>
<dbReference type="GO" id="GO:0006508">
    <property type="term" value="P:proteolysis"/>
    <property type="evidence" value="ECO:0007669"/>
    <property type="project" value="InterPro"/>
</dbReference>
<dbReference type="Gene3D" id="3.40.50.1460">
    <property type="match status" value="1"/>
</dbReference>
<dbReference type="PANTHER" id="PTHR48104">
    <property type="entry name" value="METACASPASE-4"/>
    <property type="match status" value="1"/>
</dbReference>
<dbReference type="OMA" id="EDCHIAS"/>
<evidence type="ECO:0000256" key="2">
    <source>
        <dbReference type="SAM" id="Phobius"/>
    </source>
</evidence>
<dbReference type="GO" id="GO:0004197">
    <property type="term" value="F:cysteine-type endopeptidase activity"/>
    <property type="evidence" value="ECO:0007669"/>
    <property type="project" value="InterPro"/>
</dbReference>
<keyword evidence="2" id="KW-1133">Transmembrane helix</keyword>
<keyword evidence="2" id="KW-0812">Transmembrane</keyword>
<gene>
    <name evidence="4" type="ORF">ARMGADRAFT_1092975</name>
</gene>
<proteinExistence type="inferred from homology"/>
<keyword evidence="5" id="KW-1185">Reference proteome</keyword>
<dbReference type="GO" id="GO:0005737">
    <property type="term" value="C:cytoplasm"/>
    <property type="evidence" value="ECO:0007669"/>
    <property type="project" value="TreeGrafter"/>
</dbReference>
<evidence type="ECO:0000259" key="3">
    <source>
        <dbReference type="Pfam" id="PF00656"/>
    </source>
</evidence>
<feature type="domain" description="Peptidase C14 caspase" evidence="3">
    <location>
        <begin position="23"/>
        <end position="298"/>
    </location>
</feature>
<feature type="transmembrane region" description="Helical" evidence="2">
    <location>
        <begin position="338"/>
        <end position="358"/>
    </location>
</feature>
<accession>A0A2H3CE56</accession>
<dbReference type="InterPro" id="IPR050452">
    <property type="entry name" value="Metacaspase"/>
</dbReference>
<dbReference type="PANTHER" id="PTHR48104:SF30">
    <property type="entry name" value="METACASPASE-1"/>
    <property type="match status" value="1"/>
</dbReference>
<reference evidence="5" key="1">
    <citation type="journal article" date="2017" name="Nat. Ecol. Evol.">
        <title>Genome expansion and lineage-specific genetic innovations in the forest pathogenic fungi Armillaria.</title>
        <authorList>
            <person name="Sipos G."/>
            <person name="Prasanna A.N."/>
            <person name="Walter M.C."/>
            <person name="O'Connor E."/>
            <person name="Balint B."/>
            <person name="Krizsan K."/>
            <person name="Kiss B."/>
            <person name="Hess J."/>
            <person name="Varga T."/>
            <person name="Slot J."/>
            <person name="Riley R."/>
            <person name="Boka B."/>
            <person name="Rigling D."/>
            <person name="Barry K."/>
            <person name="Lee J."/>
            <person name="Mihaltcheva S."/>
            <person name="LaButti K."/>
            <person name="Lipzen A."/>
            <person name="Waldron R."/>
            <person name="Moloney N.M."/>
            <person name="Sperisen C."/>
            <person name="Kredics L."/>
            <person name="Vagvoelgyi C."/>
            <person name="Patrignani A."/>
            <person name="Fitzpatrick D."/>
            <person name="Nagy I."/>
            <person name="Doyle S."/>
            <person name="Anderson J.B."/>
            <person name="Grigoriev I.V."/>
            <person name="Gueldener U."/>
            <person name="Muensterkoetter M."/>
            <person name="Nagy L.G."/>
        </authorList>
    </citation>
    <scope>NUCLEOTIDE SEQUENCE [LARGE SCALE GENOMIC DNA]</scope>
    <source>
        <strain evidence="5">Ar21-2</strain>
    </source>
</reference>